<dbReference type="Proteomes" id="UP001054837">
    <property type="component" value="Unassembled WGS sequence"/>
</dbReference>
<dbReference type="PRINTS" id="PR00135">
    <property type="entry name" value="LYZLACT"/>
</dbReference>
<dbReference type="Pfam" id="PF00062">
    <property type="entry name" value="Lys"/>
    <property type="match status" value="1"/>
</dbReference>
<dbReference type="SMART" id="SM00263">
    <property type="entry name" value="LYZ1"/>
    <property type="match status" value="1"/>
</dbReference>
<dbReference type="GO" id="GO:0042742">
    <property type="term" value="P:defense response to bacterium"/>
    <property type="evidence" value="ECO:0007669"/>
    <property type="project" value="UniProtKB-KW"/>
</dbReference>
<evidence type="ECO:0000256" key="5">
    <source>
        <dbReference type="ARBA" id="ARBA00023295"/>
    </source>
</evidence>
<dbReference type="AlphaFoldDB" id="A0AAV4NPI1"/>
<dbReference type="PANTHER" id="PTHR11407:SF63">
    <property type="entry name" value="LYSOZYME C"/>
    <property type="match status" value="1"/>
</dbReference>
<feature type="chain" id="PRO_5043966200" description="lysozyme" evidence="7">
    <location>
        <begin position="22"/>
        <end position="146"/>
    </location>
</feature>
<dbReference type="EC" id="3.2.1.17" evidence="2"/>
<keyword evidence="3" id="KW-0929">Antimicrobial</keyword>
<dbReference type="InterPro" id="IPR023346">
    <property type="entry name" value="Lysozyme-like_dom_sf"/>
</dbReference>
<dbReference type="SUPFAM" id="SSF53955">
    <property type="entry name" value="Lysozyme-like"/>
    <property type="match status" value="1"/>
</dbReference>
<dbReference type="InterPro" id="IPR019799">
    <property type="entry name" value="Glyco_hydro_22_CS"/>
</dbReference>
<keyword evidence="3" id="KW-0081">Bacteriolytic enzyme</keyword>
<evidence type="ECO:0000256" key="7">
    <source>
        <dbReference type="SAM" id="SignalP"/>
    </source>
</evidence>
<dbReference type="Gene3D" id="1.10.530.10">
    <property type="match status" value="1"/>
</dbReference>
<keyword evidence="5" id="KW-0326">Glycosidase</keyword>
<evidence type="ECO:0000256" key="4">
    <source>
        <dbReference type="ARBA" id="ARBA00023157"/>
    </source>
</evidence>
<evidence type="ECO:0000256" key="6">
    <source>
        <dbReference type="RuleBase" id="RU004440"/>
    </source>
</evidence>
<keyword evidence="5" id="KW-0378">Hydrolase</keyword>
<comment type="caution">
    <text evidence="9">The sequence shown here is derived from an EMBL/GenBank/DDBJ whole genome shotgun (WGS) entry which is preliminary data.</text>
</comment>
<organism evidence="9 10">
    <name type="scientific">Caerostris darwini</name>
    <dbReference type="NCBI Taxonomy" id="1538125"/>
    <lineage>
        <taxon>Eukaryota</taxon>
        <taxon>Metazoa</taxon>
        <taxon>Ecdysozoa</taxon>
        <taxon>Arthropoda</taxon>
        <taxon>Chelicerata</taxon>
        <taxon>Arachnida</taxon>
        <taxon>Araneae</taxon>
        <taxon>Araneomorphae</taxon>
        <taxon>Entelegynae</taxon>
        <taxon>Araneoidea</taxon>
        <taxon>Araneidae</taxon>
        <taxon>Caerostris</taxon>
    </lineage>
</organism>
<keyword evidence="4" id="KW-1015">Disulfide bond</keyword>
<evidence type="ECO:0000256" key="3">
    <source>
        <dbReference type="ARBA" id="ARBA00022638"/>
    </source>
</evidence>
<keyword evidence="10" id="KW-1185">Reference proteome</keyword>
<protein>
    <recommendedName>
        <fullName evidence="2">lysozyme</fullName>
        <ecNumber evidence="2">3.2.1.17</ecNumber>
    </recommendedName>
</protein>
<dbReference type="InterPro" id="IPR001916">
    <property type="entry name" value="Glyco_hydro_22"/>
</dbReference>
<evidence type="ECO:0000256" key="2">
    <source>
        <dbReference type="ARBA" id="ARBA00012732"/>
    </source>
</evidence>
<evidence type="ECO:0000313" key="9">
    <source>
        <dbReference type="EMBL" id="GIX86707.1"/>
    </source>
</evidence>
<accession>A0AAV4NPI1</accession>
<reference evidence="9 10" key="1">
    <citation type="submission" date="2021-06" db="EMBL/GenBank/DDBJ databases">
        <title>Caerostris darwini draft genome.</title>
        <authorList>
            <person name="Kono N."/>
            <person name="Arakawa K."/>
        </authorList>
    </citation>
    <scope>NUCLEOTIDE SEQUENCE [LARGE SCALE GENOMIC DNA]</scope>
</reference>
<dbReference type="EMBL" id="BPLQ01001908">
    <property type="protein sequence ID" value="GIX86707.1"/>
    <property type="molecule type" value="Genomic_DNA"/>
</dbReference>
<dbReference type="GO" id="GO:0003796">
    <property type="term" value="F:lysozyme activity"/>
    <property type="evidence" value="ECO:0007669"/>
    <property type="project" value="UniProtKB-EC"/>
</dbReference>
<proteinExistence type="inferred from homology"/>
<comment type="similarity">
    <text evidence="6">Belongs to the glycosyl hydrolase 22 family.</text>
</comment>
<feature type="signal peptide" evidence="7">
    <location>
        <begin position="1"/>
        <end position="21"/>
    </location>
</feature>
<comment type="catalytic activity">
    <reaction evidence="1">
        <text>Hydrolysis of (1-&gt;4)-beta-linkages between N-acetylmuramic acid and N-acetyl-D-glucosamine residues in a peptidoglycan and between N-acetyl-D-glucosamine residues in chitodextrins.</text>
        <dbReference type="EC" id="3.2.1.17"/>
    </reaction>
</comment>
<dbReference type="GO" id="GO:0031640">
    <property type="term" value="P:killing of cells of another organism"/>
    <property type="evidence" value="ECO:0007669"/>
    <property type="project" value="UniProtKB-KW"/>
</dbReference>
<feature type="domain" description="Glycosyl hydrolases family 22 (GH22)" evidence="8">
    <location>
        <begin position="91"/>
        <end position="109"/>
    </location>
</feature>
<dbReference type="PRINTS" id="PR00137">
    <property type="entry name" value="LYSOZYME"/>
</dbReference>
<sequence length="146" mass="15944">MLKSSVVLLALSSLFLEPVAGVVVNPCAVADVFVNKLNVKKPNAANWVCLAKYASGFNTQALGSTDKKGNDYFGMFQINDDYCKKGSKKSCGASCTDLVSDNILPSATCALNIFQKEGFAYWPAWKNNCKDIDVSRFIDRCDIKPK</sequence>
<dbReference type="PROSITE" id="PS00128">
    <property type="entry name" value="GLYCOSYL_HYDROL_F22_1"/>
    <property type="match status" value="1"/>
</dbReference>
<dbReference type="PANTHER" id="PTHR11407">
    <property type="entry name" value="LYSOZYME C"/>
    <property type="match status" value="1"/>
</dbReference>
<evidence type="ECO:0000313" key="10">
    <source>
        <dbReference type="Proteomes" id="UP001054837"/>
    </source>
</evidence>
<gene>
    <name evidence="9" type="primary">LYZ2</name>
    <name evidence="9" type="ORF">CDAR_260721</name>
</gene>
<name>A0AAV4NPI1_9ARAC</name>
<dbReference type="PROSITE" id="PS51348">
    <property type="entry name" value="GLYCOSYL_HYDROL_F22_2"/>
    <property type="match status" value="1"/>
</dbReference>
<evidence type="ECO:0000256" key="1">
    <source>
        <dbReference type="ARBA" id="ARBA00000632"/>
    </source>
</evidence>
<dbReference type="InterPro" id="IPR000974">
    <property type="entry name" value="Glyco_hydro_22_lys"/>
</dbReference>
<keyword evidence="7" id="KW-0732">Signal</keyword>
<evidence type="ECO:0000259" key="8">
    <source>
        <dbReference type="PROSITE" id="PS00128"/>
    </source>
</evidence>